<accession>A0ABP0CAF0</accession>
<evidence type="ECO:0000256" key="3">
    <source>
        <dbReference type="ARBA" id="ARBA00018504"/>
    </source>
</evidence>
<dbReference type="PANTHER" id="PTHR13476">
    <property type="entry name" value="CHROMATIN MODIFICATION-RELATED PROTEIN MEAF6"/>
    <property type="match status" value="1"/>
</dbReference>
<keyword evidence="6" id="KW-0175">Coiled coil</keyword>
<keyword evidence="7 9" id="KW-0804">Transcription</keyword>
<protein>
    <recommendedName>
        <fullName evidence="3 9">Chromatin modification-related protein EAF6</fullName>
    </recommendedName>
</protein>
<evidence type="ECO:0000256" key="2">
    <source>
        <dbReference type="ARBA" id="ARBA00010916"/>
    </source>
</evidence>
<keyword evidence="9" id="KW-0234">DNA repair</keyword>
<keyword evidence="12" id="KW-1185">Reference proteome</keyword>
<dbReference type="InterPro" id="IPR015418">
    <property type="entry name" value="Eaf6"/>
</dbReference>
<dbReference type="Proteomes" id="UP001642482">
    <property type="component" value="Unassembled WGS sequence"/>
</dbReference>
<comment type="caution">
    <text evidence="11">The sequence shown here is derived from an EMBL/GenBank/DDBJ whole genome shotgun (WGS) entry which is preliminary data.</text>
</comment>
<comment type="subcellular location">
    <subcellularLocation>
        <location evidence="1 9">Nucleus</location>
    </subcellularLocation>
</comment>
<evidence type="ECO:0000313" key="12">
    <source>
        <dbReference type="Proteomes" id="UP001642482"/>
    </source>
</evidence>
<gene>
    <name evidence="11" type="ORF">SEUCBS140593_007114</name>
</gene>
<comment type="similarity">
    <text evidence="2 9">Belongs to the EAF6 family.</text>
</comment>
<evidence type="ECO:0000256" key="7">
    <source>
        <dbReference type="ARBA" id="ARBA00023163"/>
    </source>
</evidence>
<evidence type="ECO:0000256" key="8">
    <source>
        <dbReference type="ARBA" id="ARBA00023242"/>
    </source>
</evidence>
<feature type="region of interest" description="Disordered" evidence="10">
    <location>
        <begin position="107"/>
        <end position="186"/>
    </location>
</feature>
<dbReference type="Pfam" id="PF09340">
    <property type="entry name" value="NuA4"/>
    <property type="match status" value="1"/>
</dbReference>
<organism evidence="11 12">
    <name type="scientific">Sporothrix eucalyptigena</name>
    <dbReference type="NCBI Taxonomy" id="1812306"/>
    <lineage>
        <taxon>Eukaryota</taxon>
        <taxon>Fungi</taxon>
        <taxon>Dikarya</taxon>
        <taxon>Ascomycota</taxon>
        <taxon>Pezizomycotina</taxon>
        <taxon>Sordariomycetes</taxon>
        <taxon>Sordariomycetidae</taxon>
        <taxon>Ophiostomatales</taxon>
        <taxon>Ophiostomataceae</taxon>
        <taxon>Sporothrix</taxon>
    </lineage>
</organism>
<keyword evidence="8 9" id="KW-0539">Nucleus</keyword>
<comment type="function">
    <text evidence="9">Component of the NuA4 histone acetyltransferase complex which is involved in transcriptional activation of selected genes principally by acetylation of nucleosomal histone H4 and H2A. The NuA4 complex is also involved in DNA repair.</text>
</comment>
<feature type="region of interest" description="Disordered" evidence="10">
    <location>
        <begin position="1"/>
        <end position="22"/>
    </location>
</feature>
<keyword evidence="4 9" id="KW-0156">Chromatin regulator</keyword>
<evidence type="ECO:0000256" key="1">
    <source>
        <dbReference type="ARBA" id="ARBA00004123"/>
    </source>
</evidence>
<evidence type="ECO:0000313" key="11">
    <source>
        <dbReference type="EMBL" id="CAK7229042.1"/>
    </source>
</evidence>
<dbReference type="EMBL" id="CAWUHD010000083">
    <property type="protein sequence ID" value="CAK7229042.1"/>
    <property type="molecule type" value="Genomic_DNA"/>
</dbReference>
<evidence type="ECO:0000256" key="5">
    <source>
        <dbReference type="ARBA" id="ARBA00023015"/>
    </source>
</evidence>
<proteinExistence type="inferred from homology"/>
<sequence length="186" mass="19761">MADKSQGASSVNADTPGMPYYEKSRQHLKELLQKRKTLERQLHTREETIAQKETDYLENTANGNIITGFDNYIKGITGAAAQRRKMGVTEANRLFTRSSISYNAANISNAPTPLQTSFKDGSGPGSGPGSGQATPTSTTAGKVAPSKKKKSAAAAAAAATSGVDDSETDTTRETKKVRTSFGTVRK</sequence>
<comment type="subunit">
    <text evidence="9">Component of the NuA4 histone acetyltransferase complex.</text>
</comment>
<evidence type="ECO:0000256" key="4">
    <source>
        <dbReference type="ARBA" id="ARBA00022853"/>
    </source>
</evidence>
<keyword evidence="9" id="KW-0227">DNA damage</keyword>
<evidence type="ECO:0000256" key="10">
    <source>
        <dbReference type="SAM" id="MobiDB-lite"/>
    </source>
</evidence>
<keyword evidence="5 9" id="KW-0805">Transcription regulation</keyword>
<evidence type="ECO:0000256" key="9">
    <source>
        <dbReference type="RuleBase" id="RU368022"/>
    </source>
</evidence>
<feature type="compositionally biased region" description="Low complexity" evidence="10">
    <location>
        <begin position="131"/>
        <end position="144"/>
    </location>
</feature>
<reference evidence="11 12" key="1">
    <citation type="submission" date="2024-01" db="EMBL/GenBank/DDBJ databases">
        <authorList>
            <person name="Allen C."/>
            <person name="Tagirdzhanova G."/>
        </authorList>
    </citation>
    <scope>NUCLEOTIDE SEQUENCE [LARGE SCALE GENOMIC DNA]</scope>
</reference>
<feature type="compositionally biased region" description="Polar residues" evidence="10">
    <location>
        <begin position="1"/>
        <end position="13"/>
    </location>
</feature>
<name>A0ABP0CAF0_9PEZI</name>
<evidence type="ECO:0000256" key="6">
    <source>
        <dbReference type="ARBA" id="ARBA00023054"/>
    </source>
</evidence>